<dbReference type="RefSeq" id="WP_237362937.1">
    <property type="nucleotide sequence ID" value="NZ_CAKLDM010000002.1"/>
</dbReference>
<accession>A0ABN8EC53</accession>
<dbReference type="InterPro" id="IPR009875">
    <property type="entry name" value="PilZ_domain"/>
</dbReference>
<gene>
    <name evidence="2" type="ORF">VMF7928_03459</name>
</gene>
<sequence length="783" mass="89566">MQESEILSLAERLIPAYQSEDFDNVLAMMTEGESPSVKLLVKMELNKMMAPCTKSVDLRGRVQGECREYELDGRKHWLDDVAFNEYQKGTQKFGSYTEGVWNNLCNTRNNFRVMQQTGDDKKEGLTSADSPFEVEPVTLGFDLKRRESRLLFTTQVEIRLPGGQLVHGVSVDVSASGGRFKVPTAFAYKQGQVLDVLFTELTKSSKIIGLKDPIQYRIVGVDESYENDAVKYLRVLRITDTDIIQQVIEESLQDTSRKSKQDNQDKVIRAKTRCYEHAYLKNACSLPLFFSDNELKLVLITDNNQPIWRYWHDELNQQNLSGLFNHQRMNRIFDSNSREHSNVIYSFKHAHQGKQLFFSMLGSEASPEHLKLFWNVGAKKESWRAFRFSIYELTDREREDLSQHSDELTLTTESLTHYGILQEIANSTEGPEYLELGKPKLPSKELNPFRQTRNNKVRPTCLFFDSKSPRKEPRYQYRTKVAVAYGQQKIQGSTLDFSKHGLNVTLSSSLSVKAEDMCEVSFIELQVHDKKLALSNVPYKIIRVADKGKHLQLAIEENSHTVKTIAFLNRLIEYNRQKLVPIKEVLPTDELLKGLHDVLLDKLLCSPVFVDNRNGGLRPTTIGISYPLTPYLGFLAKLGHEHRISLEPIFKGRSNSLLAAPMKHVQGAEPQYHEVYIAVVKFNERIRSFETELSSDFYSNNDRITFIQKSLLMGEFYAVRVSGVPVFDPNAQLMREDIEELLTVSAHQARNLEKELAAIVGYSEFVDVTDEVLLRLGIDSDAS</sequence>
<feature type="domain" description="PilZ" evidence="1">
    <location>
        <begin position="144"/>
        <end position="242"/>
    </location>
</feature>
<feature type="domain" description="PilZ" evidence="1">
    <location>
        <begin position="470"/>
        <end position="557"/>
    </location>
</feature>
<name>A0ABN8EC53_9VIBR</name>
<evidence type="ECO:0000259" key="1">
    <source>
        <dbReference type="Pfam" id="PF07238"/>
    </source>
</evidence>
<keyword evidence="3" id="KW-1185">Reference proteome</keyword>
<protein>
    <recommendedName>
        <fullName evidence="1">PilZ domain-containing protein</fullName>
    </recommendedName>
</protein>
<dbReference type="Gene3D" id="2.40.10.220">
    <property type="entry name" value="predicted glycosyltransferase like domains"/>
    <property type="match status" value="1"/>
</dbReference>
<dbReference type="Proteomes" id="UP000838748">
    <property type="component" value="Unassembled WGS sequence"/>
</dbReference>
<dbReference type="Pfam" id="PF07238">
    <property type="entry name" value="PilZ"/>
    <property type="match status" value="2"/>
</dbReference>
<dbReference type="EMBL" id="CAKLDM010000002">
    <property type="protein sequence ID" value="CAH0541228.1"/>
    <property type="molecule type" value="Genomic_DNA"/>
</dbReference>
<dbReference type="SUPFAM" id="SSF141371">
    <property type="entry name" value="PilZ domain-like"/>
    <property type="match status" value="2"/>
</dbReference>
<organism evidence="2 3">
    <name type="scientific">Vibrio marisflavi CECT 7928</name>
    <dbReference type="NCBI Taxonomy" id="634439"/>
    <lineage>
        <taxon>Bacteria</taxon>
        <taxon>Pseudomonadati</taxon>
        <taxon>Pseudomonadota</taxon>
        <taxon>Gammaproteobacteria</taxon>
        <taxon>Vibrionales</taxon>
        <taxon>Vibrionaceae</taxon>
        <taxon>Vibrio</taxon>
    </lineage>
</organism>
<comment type="caution">
    <text evidence="2">The sequence shown here is derived from an EMBL/GenBank/DDBJ whole genome shotgun (WGS) entry which is preliminary data.</text>
</comment>
<evidence type="ECO:0000313" key="3">
    <source>
        <dbReference type="Proteomes" id="UP000838748"/>
    </source>
</evidence>
<reference evidence="2" key="1">
    <citation type="submission" date="2021-11" db="EMBL/GenBank/DDBJ databases">
        <authorList>
            <person name="Rodrigo-Torres L."/>
            <person name="Arahal R. D."/>
            <person name="Lucena T."/>
        </authorList>
    </citation>
    <scope>NUCLEOTIDE SEQUENCE</scope>
    <source>
        <strain evidence="2">CECT 7928</strain>
    </source>
</reference>
<proteinExistence type="predicted"/>
<evidence type="ECO:0000313" key="2">
    <source>
        <dbReference type="EMBL" id="CAH0541228.1"/>
    </source>
</evidence>